<evidence type="ECO:0008006" key="3">
    <source>
        <dbReference type="Google" id="ProtNLM"/>
    </source>
</evidence>
<gene>
    <name evidence="2" type="ordered locus">Cyan7425_1261</name>
</gene>
<accession>B8HMM4</accession>
<dbReference type="KEGG" id="cyn:Cyan7425_1261"/>
<reference evidence="2" key="1">
    <citation type="submission" date="2009-01" db="EMBL/GenBank/DDBJ databases">
        <title>Complete sequence of chromosome Cyanothece sp. PCC 7425.</title>
        <authorList>
            <consortium name="US DOE Joint Genome Institute"/>
            <person name="Lucas S."/>
            <person name="Copeland A."/>
            <person name="Lapidus A."/>
            <person name="Glavina del Rio T."/>
            <person name="Dalin E."/>
            <person name="Tice H."/>
            <person name="Bruce D."/>
            <person name="Goodwin L."/>
            <person name="Pitluck S."/>
            <person name="Sims D."/>
            <person name="Meineke L."/>
            <person name="Brettin T."/>
            <person name="Detter J.C."/>
            <person name="Han C."/>
            <person name="Larimer F."/>
            <person name="Land M."/>
            <person name="Hauser L."/>
            <person name="Kyrpides N."/>
            <person name="Ovchinnikova G."/>
            <person name="Liberton M."/>
            <person name="Stoeckel J."/>
            <person name="Banerjee A."/>
            <person name="Singh A."/>
            <person name="Page L."/>
            <person name="Sato H."/>
            <person name="Zhao L."/>
            <person name="Sherman L."/>
            <person name="Pakrasi H."/>
            <person name="Richardson P."/>
        </authorList>
    </citation>
    <scope>NUCLEOTIDE SEQUENCE</scope>
    <source>
        <strain evidence="2">PCC 7425</strain>
    </source>
</reference>
<organism evidence="2">
    <name type="scientific">Cyanothece sp. (strain PCC 7425 / ATCC 29141)</name>
    <dbReference type="NCBI Taxonomy" id="395961"/>
    <lineage>
        <taxon>Bacteria</taxon>
        <taxon>Bacillati</taxon>
        <taxon>Cyanobacteriota</taxon>
        <taxon>Cyanophyceae</taxon>
        <taxon>Gomontiellales</taxon>
        <taxon>Cyanothecaceae</taxon>
        <taxon>Cyanothece</taxon>
    </lineage>
</organism>
<dbReference type="HOGENOM" id="CLU_074052_0_0_3"/>
<dbReference type="EMBL" id="CP001344">
    <property type="protein sequence ID" value="ACL43639.1"/>
    <property type="molecule type" value="Genomic_DNA"/>
</dbReference>
<evidence type="ECO:0000313" key="2">
    <source>
        <dbReference type="EMBL" id="ACL43639.1"/>
    </source>
</evidence>
<dbReference type="InterPro" id="IPR032710">
    <property type="entry name" value="NTF2-like_dom_sf"/>
</dbReference>
<protein>
    <recommendedName>
        <fullName evidence="3">Nuclear transport factor 2 family protein</fullName>
    </recommendedName>
</protein>
<keyword evidence="1" id="KW-0732">Signal</keyword>
<dbReference type="SUPFAM" id="SSF54427">
    <property type="entry name" value="NTF2-like"/>
    <property type="match status" value="1"/>
</dbReference>
<dbReference type="eggNOG" id="ENOG502Z83E">
    <property type="taxonomic scope" value="Bacteria"/>
</dbReference>
<evidence type="ECO:0000256" key="1">
    <source>
        <dbReference type="SAM" id="SignalP"/>
    </source>
</evidence>
<feature type="chain" id="PRO_5002873723" description="Nuclear transport factor 2 family protein" evidence="1">
    <location>
        <begin position="31"/>
        <end position="268"/>
    </location>
</feature>
<feature type="signal peptide" evidence="1">
    <location>
        <begin position="1"/>
        <end position="30"/>
    </location>
</feature>
<dbReference type="AlphaFoldDB" id="B8HMM4"/>
<dbReference type="OrthoDB" id="507769at2"/>
<dbReference type="STRING" id="395961.Cyan7425_1261"/>
<proteinExistence type="predicted"/>
<name>B8HMM4_CYAP4</name>
<sequence length="268" mass="29368">MKKIRCFPWLSLSLVLTCLTTLQVPAPSQAAIDPPRLAQTNPPPQEVQAFLTQLDAAASQRNLEAVLKFYRSDFSNTDGLNRQTLEKVLSEFWKKYPTLTYRTELNAWQATNNGFTLDTTTTITGQGKNGARPLVLKAVLKTRQQVVDKQILSQQILAETTQITAGETPPTVQVNLPDQVKVGQDYNLDVIVQEPLGDSLLLGAAMEKPVAVDAYAKPVPVDLSLLSAGGLFKLGKAPAQPGDQWISVALIRDNGMTLITHRLRVVKP</sequence>